<name>A0AAE3NVE4_9RHOB</name>
<comment type="caution">
    <text evidence="13">The sequence shown here is derived from an EMBL/GenBank/DDBJ whole genome shotgun (WGS) entry which is preliminary data.</text>
</comment>
<evidence type="ECO:0000256" key="3">
    <source>
        <dbReference type="ARBA" id="ARBA00010941"/>
    </source>
</evidence>
<comment type="cofactor">
    <cofactor evidence="9">
        <name>Mg(2+)</name>
        <dbReference type="ChEBI" id="CHEBI:18420"/>
    </cofactor>
    <text evidence="9">Binds 2 magnesium ions per subunit.</text>
</comment>
<dbReference type="Proteomes" id="UP001220964">
    <property type="component" value="Unassembled WGS sequence"/>
</dbReference>
<feature type="binding site" evidence="9">
    <location>
        <position position="101"/>
    </location>
    <ligand>
        <name>Mg(2+)</name>
        <dbReference type="ChEBI" id="CHEBI:18420"/>
        <label>2</label>
    </ligand>
</feature>
<sequence>MLPQTGKTGAEIPQALQPPLAALCAVAADLSSVISRGALGGALGETIGENTDGDAQKALDVMADEAFAAALKGTGIRWYASEEQEDVAELDPDGALALAIDPLDGSSNIDVNVSIGTIFGIRPAAEEADESFLRRGDDFLASGYFIYGPQTALVITFGAGVRMFVLDRRTGLFEETDKAPAIPAEASEFAINASNYRHWSKPIRAYIDDCLAGAEGPRGKNFNMRWVASLVAETHRIMTRGGIFLYPADQRASYAQGRLRMVYECAPIAFLVEQAGGKATDGIHRTLDRTPDSLHARTPFVFGTAEKVDRVTVYHDLPEAEVSSLFGNRGLFLA</sequence>
<dbReference type="GO" id="GO:0005986">
    <property type="term" value="P:sucrose biosynthetic process"/>
    <property type="evidence" value="ECO:0007669"/>
    <property type="project" value="TreeGrafter"/>
</dbReference>
<feature type="binding site" evidence="9">
    <location>
        <position position="264"/>
    </location>
    <ligand>
        <name>Mg(2+)</name>
        <dbReference type="ChEBI" id="CHEBI:18420"/>
        <label>2</label>
    </ligand>
</feature>
<evidence type="ECO:0000256" key="6">
    <source>
        <dbReference type="ARBA" id="ARBA00022801"/>
    </source>
</evidence>
<reference evidence="13" key="1">
    <citation type="submission" date="2023-03" db="EMBL/GenBank/DDBJ databases">
        <title>Multiphase analysis and comparison of six strains from genera Psychromarinibacter, Lutimaribacter, and Maritimibacter, including a novel species: Psychromarinibacter sediminicola sp. nov.</title>
        <authorList>
            <person name="Wang Y.-H."/>
            <person name="Ye M.-Q."/>
            <person name="Du Z.-J."/>
        </authorList>
    </citation>
    <scope>NUCLEOTIDE SEQUENCE</scope>
    <source>
        <strain evidence="13">C21-152</strain>
    </source>
</reference>
<accession>A0AAE3NVE4</accession>
<feature type="domain" description="Fructose-1-6-bisphosphatase class I N-terminal" evidence="11">
    <location>
        <begin position="14"/>
        <end position="177"/>
    </location>
</feature>
<keyword evidence="7 9" id="KW-0460">Magnesium</keyword>
<gene>
    <name evidence="9" type="primary">fbp</name>
    <name evidence="13" type="ORF">P1J78_13125</name>
</gene>
<dbReference type="InterPro" id="IPR044015">
    <property type="entry name" value="FBPase_C_dom"/>
</dbReference>
<dbReference type="GO" id="GO:0006002">
    <property type="term" value="P:fructose 6-phosphate metabolic process"/>
    <property type="evidence" value="ECO:0007669"/>
    <property type="project" value="TreeGrafter"/>
</dbReference>
<comment type="catalytic activity">
    <reaction evidence="1 9">
        <text>beta-D-fructose 1,6-bisphosphate + H2O = beta-D-fructose 6-phosphate + phosphate</text>
        <dbReference type="Rhea" id="RHEA:11064"/>
        <dbReference type="ChEBI" id="CHEBI:15377"/>
        <dbReference type="ChEBI" id="CHEBI:32966"/>
        <dbReference type="ChEBI" id="CHEBI:43474"/>
        <dbReference type="ChEBI" id="CHEBI:57634"/>
        <dbReference type="EC" id="3.1.3.11"/>
    </reaction>
</comment>
<keyword evidence="4 9" id="KW-0963">Cytoplasm</keyword>
<dbReference type="RefSeq" id="WP_275567821.1">
    <property type="nucleotide sequence ID" value="NZ_JARGYC010000032.1"/>
</dbReference>
<dbReference type="FunFam" id="3.40.190.80:FF:000011">
    <property type="entry name" value="Fructose-1,6-bisphosphatase class 1"/>
    <property type="match status" value="1"/>
</dbReference>
<evidence type="ECO:0000256" key="10">
    <source>
        <dbReference type="RuleBase" id="RU000508"/>
    </source>
</evidence>
<keyword evidence="14" id="KW-1185">Reference proteome</keyword>
<dbReference type="GO" id="GO:0006000">
    <property type="term" value="P:fructose metabolic process"/>
    <property type="evidence" value="ECO:0007669"/>
    <property type="project" value="TreeGrafter"/>
</dbReference>
<dbReference type="PANTHER" id="PTHR11556">
    <property type="entry name" value="FRUCTOSE-1,6-BISPHOSPHATASE-RELATED"/>
    <property type="match status" value="1"/>
</dbReference>
<feature type="binding site" evidence="9">
    <location>
        <position position="103"/>
    </location>
    <ligand>
        <name>Mg(2+)</name>
        <dbReference type="ChEBI" id="CHEBI:18420"/>
        <label>1</label>
    </ligand>
</feature>
<evidence type="ECO:0000313" key="13">
    <source>
        <dbReference type="EMBL" id="MDF0601680.1"/>
    </source>
</evidence>
<evidence type="ECO:0000256" key="4">
    <source>
        <dbReference type="ARBA" id="ARBA00022490"/>
    </source>
</evidence>
<evidence type="ECO:0000256" key="2">
    <source>
        <dbReference type="ARBA" id="ARBA00005215"/>
    </source>
</evidence>
<evidence type="ECO:0000256" key="5">
    <source>
        <dbReference type="ARBA" id="ARBA00022723"/>
    </source>
</evidence>
<dbReference type="GO" id="GO:0000287">
    <property type="term" value="F:magnesium ion binding"/>
    <property type="evidence" value="ECO:0007669"/>
    <property type="project" value="UniProtKB-UniRule"/>
</dbReference>
<feature type="binding site" evidence="9">
    <location>
        <position position="104"/>
    </location>
    <ligand>
        <name>Mg(2+)</name>
        <dbReference type="ChEBI" id="CHEBI:18420"/>
        <label>2</label>
    </ligand>
</feature>
<keyword evidence="6 9" id="KW-0378">Hydrolase</keyword>
<dbReference type="SUPFAM" id="SSF56655">
    <property type="entry name" value="Carbohydrate phosphatase"/>
    <property type="match status" value="1"/>
</dbReference>
<proteinExistence type="inferred from homology"/>
<dbReference type="InterPro" id="IPR028343">
    <property type="entry name" value="FBPtase"/>
</dbReference>
<dbReference type="InterPro" id="IPR020548">
    <property type="entry name" value="Fructose_bisphosphatase_AS"/>
</dbReference>
<dbReference type="InterPro" id="IPR033391">
    <property type="entry name" value="FBPase_N"/>
</dbReference>
<dbReference type="GO" id="GO:0006094">
    <property type="term" value="P:gluconeogenesis"/>
    <property type="evidence" value="ECO:0007669"/>
    <property type="project" value="UniProtKB-UniRule"/>
</dbReference>
<dbReference type="HAMAP" id="MF_01855">
    <property type="entry name" value="FBPase_class1"/>
    <property type="match status" value="1"/>
</dbReference>
<protein>
    <recommendedName>
        <fullName evidence="9">Fructose-1,6-bisphosphatase class 1</fullName>
        <shortName evidence="9">FBPase class 1</shortName>
        <ecNumber evidence="9">3.1.3.11</ecNumber>
    </recommendedName>
    <alternativeName>
        <fullName evidence="9">D-fructose-1,6-bisphosphate 1-phosphohydrolase class 1</fullName>
    </alternativeName>
</protein>
<dbReference type="GO" id="GO:0042132">
    <property type="term" value="F:fructose 1,6-bisphosphate 1-phosphatase activity"/>
    <property type="evidence" value="ECO:0007669"/>
    <property type="project" value="UniProtKB-UniRule"/>
</dbReference>
<dbReference type="AlphaFoldDB" id="A0AAE3NVE4"/>
<dbReference type="GO" id="GO:0030388">
    <property type="term" value="P:fructose 1,6-bisphosphate metabolic process"/>
    <property type="evidence" value="ECO:0007669"/>
    <property type="project" value="TreeGrafter"/>
</dbReference>
<comment type="caution">
    <text evidence="9">Lacks conserved residue(s) required for the propagation of feature annotation.</text>
</comment>
<dbReference type="PANTHER" id="PTHR11556:SF35">
    <property type="entry name" value="SEDOHEPTULOSE-1,7-BISPHOSPHATASE, CHLOROPLASTIC"/>
    <property type="match status" value="1"/>
</dbReference>
<evidence type="ECO:0000259" key="11">
    <source>
        <dbReference type="Pfam" id="PF00316"/>
    </source>
</evidence>
<keyword evidence="5 9" id="KW-0479">Metal-binding</keyword>
<dbReference type="InterPro" id="IPR000146">
    <property type="entry name" value="FBPase_class-1"/>
</dbReference>
<dbReference type="EMBL" id="JARGYC010000032">
    <property type="protein sequence ID" value="MDF0601680.1"/>
    <property type="molecule type" value="Genomic_DNA"/>
</dbReference>
<dbReference type="GO" id="GO:0005829">
    <property type="term" value="C:cytosol"/>
    <property type="evidence" value="ECO:0007669"/>
    <property type="project" value="TreeGrafter"/>
</dbReference>
<keyword evidence="8 9" id="KW-0119">Carbohydrate metabolism</keyword>
<feature type="binding site" evidence="9">
    <location>
        <position position="101"/>
    </location>
    <ligand>
        <name>Mg(2+)</name>
        <dbReference type="ChEBI" id="CHEBI:18420"/>
        <label>1</label>
    </ligand>
</feature>
<dbReference type="Gene3D" id="3.30.540.10">
    <property type="entry name" value="Fructose-1,6-Bisphosphatase, subunit A, domain 1"/>
    <property type="match status" value="1"/>
</dbReference>
<comment type="subunit">
    <text evidence="9">Homotetramer.</text>
</comment>
<dbReference type="NCBIfam" id="NF006780">
    <property type="entry name" value="PRK09293.1-4"/>
    <property type="match status" value="1"/>
</dbReference>
<dbReference type="CDD" id="cd00354">
    <property type="entry name" value="FBPase"/>
    <property type="match status" value="1"/>
</dbReference>
<evidence type="ECO:0000313" key="14">
    <source>
        <dbReference type="Proteomes" id="UP001220964"/>
    </source>
</evidence>
<dbReference type="NCBIfam" id="NF006779">
    <property type="entry name" value="PRK09293.1-3"/>
    <property type="match status" value="1"/>
</dbReference>
<dbReference type="Pfam" id="PF18913">
    <property type="entry name" value="FBPase_C"/>
    <property type="match status" value="1"/>
</dbReference>
<evidence type="ECO:0000256" key="7">
    <source>
        <dbReference type="ARBA" id="ARBA00022842"/>
    </source>
</evidence>
<dbReference type="Pfam" id="PF00316">
    <property type="entry name" value="FBPase"/>
    <property type="match status" value="1"/>
</dbReference>
<dbReference type="PIRSF" id="PIRSF500210">
    <property type="entry name" value="FBPtase"/>
    <property type="match status" value="1"/>
</dbReference>
<evidence type="ECO:0000259" key="12">
    <source>
        <dbReference type="Pfam" id="PF18913"/>
    </source>
</evidence>
<feature type="binding site" evidence="9">
    <location>
        <position position="192"/>
    </location>
    <ligand>
        <name>substrate</name>
    </ligand>
</feature>
<comment type="similarity">
    <text evidence="3 9 10">Belongs to the FBPase class 1 family.</text>
</comment>
<evidence type="ECO:0000256" key="9">
    <source>
        <dbReference type="HAMAP-Rule" id="MF_01855"/>
    </source>
</evidence>
<evidence type="ECO:0000256" key="8">
    <source>
        <dbReference type="ARBA" id="ARBA00023277"/>
    </source>
</evidence>
<dbReference type="PRINTS" id="PR00115">
    <property type="entry name" value="F16BPHPHTASE"/>
</dbReference>
<dbReference type="PIRSF" id="PIRSF000904">
    <property type="entry name" value="FBPtase_SBPase"/>
    <property type="match status" value="1"/>
</dbReference>
<evidence type="ECO:0000256" key="1">
    <source>
        <dbReference type="ARBA" id="ARBA00001273"/>
    </source>
</evidence>
<comment type="pathway">
    <text evidence="2">Carbohydrate biosynthesis; Calvin cycle.</text>
</comment>
<feature type="domain" description="Fructose-1-6-bisphosphatase class 1 C-terminal" evidence="12">
    <location>
        <begin position="182"/>
        <end position="315"/>
    </location>
</feature>
<dbReference type="Gene3D" id="3.40.190.80">
    <property type="match status" value="1"/>
</dbReference>
<organism evidence="13 14">
    <name type="scientific">Psychromarinibacter sediminicola</name>
    <dbReference type="NCBI Taxonomy" id="3033385"/>
    <lineage>
        <taxon>Bacteria</taxon>
        <taxon>Pseudomonadati</taxon>
        <taxon>Pseudomonadota</taxon>
        <taxon>Alphaproteobacteria</taxon>
        <taxon>Rhodobacterales</taxon>
        <taxon>Paracoccaceae</taxon>
        <taxon>Psychromarinibacter</taxon>
    </lineage>
</organism>
<comment type="subcellular location">
    <subcellularLocation>
        <location evidence="9">Cytoplasm</location>
    </subcellularLocation>
</comment>
<feature type="binding site" evidence="9">
    <location>
        <position position="82"/>
    </location>
    <ligand>
        <name>Mg(2+)</name>
        <dbReference type="ChEBI" id="CHEBI:18420"/>
        <label>1</label>
    </ligand>
</feature>
<feature type="binding site" evidence="9">
    <location>
        <begin position="104"/>
        <end position="107"/>
    </location>
    <ligand>
        <name>substrate</name>
    </ligand>
</feature>
<dbReference type="PROSITE" id="PS00124">
    <property type="entry name" value="FBPASE"/>
    <property type="match status" value="1"/>
</dbReference>
<dbReference type="EC" id="3.1.3.11" evidence="9"/>